<dbReference type="EMBL" id="BMCW01000010">
    <property type="protein sequence ID" value="GGG66796.1"/>
    <property type="molecule type" value="Genomic_DNA"/>
</dbReference>
<sequence>MIRKLFIIKLILFNSIAFSQVLTYVGNSALVTIQSQTLVYNGGGLQTAGSAVVNNSGNIMINGVATDVLNVASTSSVNLRLASTTDYGQLYITGVPQANITGKVNKEYTSDFLNGTTGRQQIALPFYNFTIPELVTAFGAGNLNVTNTTNNSSGRFNLSSAFWWNNARARFDQIAYSGTAYDAAGNPSATFINPMTYYIMPRRRDDGTYMWVPTTDKKTFTGTPASDVIGGGINNIQMTLAGAYTGGFGINGNGTNYFGEKYYSYIDDPFRSKTPNWSSDYGLNLYQMANPFLTNIDLKFIGANETGNATDGNNISNIVGVAYYGNNQINWDIRQGSTYGTAIVALATSGVFQSGDITANRLIIKPMGAFMVKLNNNTSQTLNLSRTRRFKFASRADGLDYSVTAAKSNYTAKEGIPADKIVKQVAVVMYDLDGAELDRTYYAVSPTSVTGHTNDGGTQSFVEGKKIYTKEEQPNGGEDYNYYDQLYINEANQIDFKSKEIPLFIQYTEQPYQLKFELYEAGERVEEGLSDGSFYLKNNNGQFVKIVDGESLSMNGNQQLGLYYELPEGATLGTGNFNNSQTVIAKKDAQWTVRFAKNWNKATVEVYSAAGQLLNSKSQISTSTDYTIPLNYQAKSIFVVKAISDKGEVVIKKIVN</sequence>
<organism evidence="2 3">
    <name type="scientific">Epilithonimonas arachidiradicis</name>
    <dbReference type="NCBI Taxonomy" id="1617282"/>
    <lineage>
        <taxon>Bacteria</taxon>
        <taxon>Pseudomonadati</taxon>
        <taxon>Bacteroidota</taxon>
        <taxon>Flavobacteriia</taxon>
        <taxon>Flavobacteriales</taxon>
        <taxon>Weeksellaceae</taxon>
        <taxon>Chryseobacterium group</taxon>
        <taxon>Epilithonimonas</taxon>
    </lineage>
</organism>
<dbReference type="OrthoDB" id="1272926at2"/>
<comment type="caution">
    <text evidence="2">The sequence shown here is derived from an EMBL/GenBank/DDBJ whole genome shotgun (WGS) entry which is preliminary data.</text>
</comment>
<dbReference type="EMBL" id="RAQH01000013">
    <property type="protein sequence ID" value="RKE78319.1"/>
    <property type="molecule type" value="Genomic_DNA"/>
</dbReference>
<protein>
    <submittedName>
        <fullName evidence="2">Putative secreted protein (Por secretion system target)</fullName>
    </submittedName>
</protein>
<reference evidence="1" key="1">
    <citation type="journal article" date="2014" name="Int. J. Syst. Evol. Microbiol.">
        <title>Complete genome of a new Firmicutes species belonging to the dominant human colonic microbiota ('Ruminococcus bicirculans') reveals two chromosomes and a selective capacity to utilize plant glucans.</title>
        <authorList>
            <consortium name="NISC Comparative Sequencing Program"/>
            <person name="Wegmann U."/>
            <person name="Louis P."/>
            <person name="Goesmann A."/>
            <person name="Henrissat B."/>
            <person name="Duncan S.H."/>
            <person name="Flint H.J."/>
        </authorList>
    </citation>
    <scope>NUCLEOTIDE SEQUENCE</scope>
    <source>
        <strain evidence="1">CCM 8490</strain>
    </source>
</reference>
<evidence type="ECO:0000313" key="1">
    <source>
        <dbReference type="EMBL" id="GGG66796.1"/>
    </source>
</evidence>
<reference evidence="1" key="4">
    <citation type="submission" date="2024-05" db="EMBL/GenBank/DDBJ databases">
        <authorList>
            <person name="Sun Q."/>
            <person name="Sedlacek I."/>
        </authorList>
    </citation>
    <scope>NUCLEOTIDE SEQUENCE</scope>
    <source>
        <strain evidence="1">CCM 8490</strain>
    </source>
</reference>
<name>A0A420CIG2_9FLAO</name>
<gene>
    <name evidence="2" type="ORF">BXY58_3443</name>
    <name evidence="1" type="ORF">GCM10007332_31990</name>
</gene>
<reference evidence="2 3" key="2">
    <citation type="submission" date="2018-09" db="EMBL/GenBank/DDBJ databases">
        <title>Genomic Encyclopedia of Archaeal and Bacterial Type Strains, Phase II (KMG-II): from individual species to whole genera.</title>
        <authorList>
            <person name="Goeker M."/>
        </authorList>
    </citation>
    <scope>NUCLEOTIDE SEQUENCE [LARGE SCALE GENOMIC DNA]</scope>
    <source>
        <strain evidence="2 3">DSM 27620</strain>
    </source>
</reference>
<dbReference type="RefSeq" id="WP_120214965.1">
    <property type="nucleotide sequence ID" value="NZ_BMCW01000010.1"/>
</dbReference>
<dbReference type="AlphaFoldDB" id="A0A420CIG2"/>
<keyword evidence="4" id="KW-1185">Reference proteome</keyword>
<proteinExistence type="predicted"/>
<evidence type="ECO:0000313" key="4">
    <source>
        <dbReference type="Proteomes" id="UP000658202"/>
    </source>
</evidence>
<evidence type="ECO:0000313" key="2">
    <source>
        <dbReference type="EMBL" id="RKE78319.1"/>
    </source>
</evidence>
<dbReference type="Proteomes" id="UP000658202">
    <property type="component" value="Unassembled WGS sequence"/>
</dbReference>
<evidence type="ECO:0000313" key="3">
    <source>
        <dbReference type="Proteomes" id="UP000285906"/>
    </source>
</evidence>
<reference evidence="4" key="3">
    <citation type="journal article" date="2019" name="Int. J. Syst. Evol. Microbiol.">
        <title>The Global Catalogue of Microorganisms (GCM) 10K type strain sequencing project: providing services to taxonomists for standard genome sequencing and annotation.</title>
        <authorList>
            <consortium name="The Broad Institute Genomics Platform"/>
            <consortium name="The Broad Institute Genome Sequencing Center for Infectious Disease"/>
            <person name="Wu L."/>
            <person name="Ma J."/>
        </authorList>
    </citation>
    <scope>NUCLEOTIDE SEQUENCE [LARGE SCALE GENOMIC DNA]</scope>
    <source>
        <strain evidence="4">CCM 8490</strain>
    </source>
</reference>
<dbReference type="Proteomes" id="UP000285906">
    <property type="component" value="Unassembled WGS sequence"/>
</dbReference>
<accession>A0A420CIG2</accession>